<sequence length="141" mass="16288">MKKDLHYMLLVAFNRSNKVITRQILEKGLMPGQPKILEFLLENDGCTQKEIGKGCVLDKSTVTSLLSRMEENGLVSRESQKGDRRIVRIFLTPLGREKAEIVREIGSRLDESAWKGIPEDERRRFTGIFEKVIRNLEELEE</sequence>
<dbReference type="PROSITE" id="PS01117">
    <property type="entry name" value="HTH_MARR_1"/>
    <property type="match status" value="1"/>
</dbReference>
<dbReference type="PRINTS" id="PR00598">
    <property type="entry name" value="HTHMARR"/>
</dbReference>
<dbReference type="PANTHER" id="PTHR42756">
    <property type="entry name" value="TRANSCRIPTIONAL REGULATOR, MARR"/>
    <property type="match status" value="1"/>
</dbReference>
<reference evidence="5" key="1">
    <citation type="submission" date="2020-10" db="EMBL/GenBank/DDBJ databases">
        <authorList>
            <person name="Gilroy R."/>
        </authorList>
    </citation>
    <scope>NUCLEOTIDE SEQUENCE</scope>
    <source>
        <strain evidence="5">CHK190-19873</strain>
    </source>
</reference>
<dbReference type="EMBL" id="DVIQ01000052">
    <property type="protein sequence ID" value="HIS31698.1"/>
    <property type="molecule type" value="Genomic_DNA"/>
</dbReference>
<evidence type="ECO:0000256" key="1">
    <source>
        <dbReference type="ARBA" id="ARBA00023015"/>
    </source>
</evidence>
<protein>
    <submittedName>
        <fullName evidence="5">MarR family transcriptional regulator</fullName>
    </submittedName>
</protein>
<evidence type="ECO:0000313" key="6">
    <source>
        <dbReference type="Proteomes" id="UP000823935"/>
    </source>
</evidence>
<comment type="caution">
    <text evidence="5">The sequence shown here is derived from an EMBL/GenBank/DDBJ whole genome shotgun (WGS) entry which is preliminary data.</text>
</comment>
<name>A0A9D1JKH2_9FIRM</name>
<dbReference type="Gene3D" id="1.10.10.10">
    <property type="entry name" value="Winged helix-like DNA-binding domain superfamily/Winged helix DNA-binding domain"/>
    <property type="match status" value="1"/>
</dbReference>
<evidence type="ECO:0000313" key="5">
    <source>
        <dbReference type="EMBL" id="HIS31698.1"/>
    </source>
</evidence>
<dbReference type="InterPro" id="IPR036390">
    <property type="entry name" value="WH_DNA-bd_sf"/>
</dbReference>
<dbReference type="PROSITE" id="PS50995">
    <property type="entry name" value="HTH_MARR_2"/>
    <property type="match status" value="1"/>
</dbReference>
<accession>A0A9D1JKH2</accession>
<dbReference type="SUPFAM" id="SSF46785">
    <property type="entry name" value="Winged helix' DNA-binding domain"/>
    <property type="match status" value="1"/>
</dbReference>
<dbReference type="InterPro" id="IPR023187">
    <property type="entry name" value="Tscrpt_reg_MarR-type_CS"/>
</dbReference>
<dbReference type="PANTHER" id="PTHR42756:SF1">
    <property type="entry name" value="TRANSCRIPTIONAL REPRESSOR OF EMRAB OPERON"/>
    <property type="match status" value="1"/>
</dbReference>
<organism evidence="5 6">
    <name type="scientific">Candidatus Limivivens intestinipullorum</name>
    <dbReference type="NCBI Taxonomy" id="2840858"/>
    <lineage>
        <taxon>Bacteria</taxon>
        <taxon>Bacillati</taxon>
        <taxon>Bacillota</taxon>
        <taxon>Clostridia</taxon>
        <taxon>Lachnospirales</taxon>
        <taxon>Lachnospiraceae</taxon>
        <taxon>Lachnospiraceae incertae sedis</taxon>
        <taxon>Candidatus Limivivens</taxon>
    </lineage>
</organism>
<reference evidence="5" key="2">
    <citation type="journal article" date="2021" name="PeerJ">
        <title>Extensive microbial diversity within the chicken gut microbiome revealed by metagenomics and culture.</title>
        <authorList>
            <person name="Gilroy R."/>
            <person name="Ravi A."/>
            <person name="Getino M."/>
            <person name="Pursley I."/>
            <person name="Horton D.L."/>
            <person name="Alikhan N.F."/>
            <person name="Baker D."/>
            <person name="Gharbi K."/>
            <person name="Hall N."/>
            <person name="Watson M."/>
            <person name="Adriaenssens E.M."/>
            <person name="Foster-Nyarko E."/>
            <person name="Jarju S."/>
            <person name="Secka A."/>
            <person name="Antonio M."/>
            <person name="Oren A."/>
            <person name="Chaudhuri R.R."/>
            <person name="La Ragione R."/>
            <person name="Hildebrand F."/>
            <person name="Pallen M.J."/>
        </authorList>
    </citation>
    <scope>NUCLEOTIDE SEQUENCE</scope>
    <source>
        <strain evidence="5">CHK190-19873</strain>
    </source>
</reference>
<dbReference type="Pfam" id="PF12802">
    <property type="entry name" value="MarR_2"/>
    <property type="match status" value="1"/>
</dbReference>
<proteinExistence type="predicted"/>
<dbReference type="Proteomes" id="UP000823935">
    <property type="component" value="Unassembled WGS sequence"/>
</dbReference>
<dbReference type="AlphaFoldDB" id="A0A9D1JKH2"/>
<keyword evidence="2" id="KW-0238">DNA-binding</keyword>
<dbReference type="SMART" id="SM00347">
    <property type="entry name" value="HTH_MARR"/>
    <property type="match status" value="1"/>
</dbReference>
<dbReference type="GO" id="GO:0003677">
    <property type="term" value="F:DNA binding"/>
    <property type="evidence" value="ECO:0007669"/>
    <property type="project" value="UniProtKB-KW"/>
</dbReference>
<keyword evidence="3" id="KW-0804">Transcription</keyword>
<dbReference type="InterPro" id="IPR036388">
    <property type="entry name" value="WH-like_DNA-bd_sf"/>
</dbReference>
<dbReference type="InterPro" id="IPR000835">
    <property type="entry name" value="HTH_MarR-typ"/>
</dbReference>
<gene>
    <name evidence="5" type="ORF">IAB44_09170</name>
</gene>
<dbReference type="GO" id="GO:0003700">
    <property type="term" value="F:DNA-binding transcription factor activity"/>
    <property type="evidence" value="ECO:0007669"/>
    <property type="project" value="InterPro"/>
</dbReference>
<evidence type="ECO:0000256" key="2">
    <source>
        <dbReference type="ARBA" id="ARBA00023125"/>
    </source>
</evidence>
<keyword evidence="1" id="KW-0805">Transcription regulation</keyword>
<feature type="domain" description="HTH marR-type" evidence="4">
    <location>
        <begin position="2"/>
        <end position="134"/>
    </location>
</feature>
<evidence type="ECO:0000259" key="4">
    <source>
        <dbReference type="PROSITE" id="PS50995"/>
    </source>
</evidence>
<evidence type="ECO:0000256" key="3">
    <source>
        <dbReference type="ARBA" id="ARBA00023163"/>
    </source>
</evidence>